<evidence type="ECO:0000313" key="1">
    <source>
        <dbReference type="EMBL" id="ANF86326.1"/>
    </source>
</evidence>
<dbReference type="AlphaFoldDB" id="A0A172Z2A2"/>
<gene>
    <name evidence="1" type="ORF">A7J50_2937</name>
</gene>
<organism evidence="1 2">
    <name type="scientific">Pseudomonas antarctica</name>
    <dbReference type="NCBI Taxonomy" id="219572"/>
    <lineage>
        <taxon>Bacteria</taxon>
        <taxon>Pseudomonadati</taxon>
        <taxon>Pseudomonadota</taxon>
        <taxon>Gammaproteobacteria</taxon>
        <taxon>Pseudomonadales</taxon>
        <taxon>Pseudomonadaceae</taxon>
        <taxon>Pseudomonas</taxon>
    </lineage>
</organism>
<dbReference type="KEGG" id="panr:A7J50_2937"/>
<dbReference type="RefSeq" id="WP_064452448.1">
    <property type="nucleotide sequence ID" value="NZ_CP015600.1"/>
</dbReference>
<dbReference type="EMBL" id="CP015600">
    <property type="protein sequence ID" value="ANF86326.1"/>
    <property type="molecule type" value="Genomic_DNA"/>
</dbReference>
<proteinExistence type="predicted"/>
<sequence length="153" mass="16382">MSVRNSSSRRPDVLISRGRLWPVGFIASLGLAGTCLVGCSHTPSQTGVTTPDSIESLSQPRIKVPVAAKDEQIAKTKALAGFEGRGWVFDPVYATAVNAAGRDLAVCGFARQRGTENSAYFAYYNGELFISDERAPAGISVENEFLTLICSYS</sequence>
<evidence type="ECO:0000313" key="2">
    <source>
        <dbReference type="Proteomes" id="UP000077829"/>
    </source>
</evidence>
<protein>
    <submittedName>
        <fullName evidence="1">Uncharacterized protein</fullName>
    </submittedName>
</protein>
<reference evidence="1 2" key="1">
    <citation type="submission" date="2016-05" db="EMBL/GenBank/DDBJ databases">
        <title>Complete genome sequence of Pseudomonas antarctica PAMC 27494.</title>
        <authorList>
            <person name="Lee J."/>
        </authorList>
    </citation>
    <scope>NUCLEOTIDE SEQUENCE [LARGE SCALE GENOMIC DNA]</scope>
    <source>
        <strain evidence="1 2">PAMC 27494</strain>
    </source>
</reference>
<dbReference type="Proteomes" id="UP000077829">
    <property type="component" value="Chromosome"/>
</dbReference>
<name>A0A172Z2A2_9PSED</name>
<dbReference type="PATRIC" id="fig|219572.3.peg.3014"/>
<accession>A0A172Z2A2</accession>